<protein>
    <submittedName>
        <fullName evidence="3">DNA base hypermodification protein</fullName>
    </submittedName>
</protein>
<dbReference type="RefSeq" id="WP_049966515.1">
    <property type="nucleotide sequence ID" value="NZ_CP101873.1"/>
</dbReference>
<evidence type="ECO:0000313" key="4">
    <source>
        <dbReference type="Proteomes" id="UP001224926"/>
    </source>
</evidence>
<accession>A0AAF0P9Z2</accession>
<evidence type="ECO:0000313" key="3">
    <source>
        <dbReference type="EMBL" id="WMT07227.1"/>
    </source>
</evidence>
<dbReference type="GeneID" id="84215833"/>
<name>A0AAF0P9Z2_9EURY</name>
<feature type="domain" description="5-hmdU DNA kinase helical" evidence="2">
    <location>
        <begin position="24"/>
        <end position="287"/>
    </location>
</feature>
<dbReference type="EMBL" id="CP101873">
    <property type="protein sequence ID" value="WMT07227.1"/>
    <property type="molecule type" value="Genomic_DNA"/>
</dbReference>
<evidence type="ECO:0000256" key="1">
    <source>
        <dbReference type="SAM" id="MobiDB-lite"/>
    </source>
</evidence>
<sequence>MSSQDTFGGSGSNGPEIDDTEPGFYNYVDEREQIRRRKEIANQNPPWTADEILQQYHFCNIDRRHDRGTRFYLEHVAPPSQTAFTDETEVAEDLFIRTVVYRLLNHPDSYREIEDLIDGRDTDLVAIVATLEDREERVFSSAYRVGGNNTTDYNGKLEQLFYGGLRDDLMPRFDELCEGTMYADTLEQANQPLRDVTGFGEFLVYEIATDLNYIWFDFHEDDFVNVGPGAEKGLEQIYGDDISDYEAKLRDLQSKQDESLPEDFPYLTARDVEHSLCEYAKYLRVKNGGKTRRYL</sequence>
<dbReference type="AlphaFoldDB" id="A0AAF0P9Z2"/>
<gene>
    <name evidence="3" type="ORF">NP511_17790</name>
</gene>
<dbReference type="Pfam" id="PF18723">
    <property type="entry name" value="HMUDK_hel"/>
    <property type="match status" value="1"/>
</dbReference>
<proteinExistence type="predicted"/>
<reference evidence="3 4" key="1">
    <citation type="submission" date="2022-07" db="EMBL/GenBank/DDBJ databases">
        <title>Two temperate virus in Haloterrigena jeotgali A29.</title>
        <authorList>
            <person name="Deng X."/>
        </authorList>
    </citation>
    <scope>NUCLEOTIDE SEQUENCE [LARGE SCALE GENOMIC DNA]</scope>
    <source>
        <strain evidence="3 4">A29</strain>
    </source>
</reference>
<dbReference type="GeneID" id="39863484"/>
<feature type="region of interest" description="Disordered" evidence="1">
    <location>
        <begin position="1"/>
        <end position="23"/>
    </location>
</feature>
<dbReference type="Proteomes" id="UP001224926">
    <property type="component" value="Chromosome"/>
</dbReference>
<evidence type="ECO:0000259" key="2">
    <source>
        <dbReference type="Pfam" id="PF18723"/>
    </source>
</evidence>
<dbReference type="InterPro" id="IPR040684">
    <property type="entry name" value="HMUDK_hel"/>
</dbReference>
<keyword evidence="4" id="KW-1185">Reference proteome</keyword>
<organism evidence="3 4">
    <name type="scientific">Natrinema thermotolerans</name>
    <dbReference type="NCBI Taxonomy" id="121872"/>
    <lineage>
        <taxon>Archaea</taxon>
        <taxon>Methanobacteriati</taxon>
        <taxon>Methanobacteriota</taxon>
        <taxon>Stenosarchaea group</taxon>
        <taxon>Halobacteria</taxon>
        <taxon>Halobacteriales</taxon>
        <taxon>Natrialbaceae</taxon>
        <taxon>Natrinema</taxon>
    </lineage>
</organism>